<dbReference type="AlphaFoldDB" id="A0A2P6NDC2"/>
<dbReference type="GO" id="GO:0003723">
    <property type="term" value="F:RNA binding"/>
    <property type="evidence" value="ECO:0007669"/>
    <property type="project" value="TreeGrafter"/>
</dbReference>
<proteinExistence type="inferred from homology"/>
<evidence type="ECO:0000313" key="4">
    <source>
        <dbReference type="Proteomes" id="UP000241769"/>
    </source>
</evidence>
<reference evidence="3 4" key="1">
    <citation type="journal article" date="2018" name="Genome Biol. Evol.">
        <title>Multiple Roots of Fruiting Body Formation in Amoebozoa.</title>
        <authorList>
            <person name="Hillmann F."/>
            <person name="Forbes G."/>
            <person name="Novohradska S."/>
            <person name="Ferling I."/>
            <person name="Riege K."/>
            <person name="Groth M."/>
            <person name="Westermann M."/>
            <person name="Marz M."/>
            <person name="Spaller T."/>
            <person name="Winckler T."/>
            <person name="Schaap P."/>
            <person name="Glockner G."/>
        </authorList>
    </citation>
    <scope>NUCLEOTIDE SEQUENCE [LARGE SCALE GENOMIC DNA]</scope>
    <source>
        <strain evidence="3 4">Jena</strain>
    </source>
</reference>
<dbReference type="OrthoDB" id="21315at2759"/>
<dbReference type="InterPro" id="IPR027073">
    <property type="entry name" value="5_3_exoribonuclease"/>
</dbReference>
<dbReference type="GO" id="GO:0000956">
    <property type="term" value="P:nuclear-transcribed mRNA catabolic process"/>
    <property type="evidence" value="ECO:0007669"/>
    <property type="project" value="TreeGrafter"/>
</dbReference>
<sequence>MGLPQLFNGITQMYSDINVKWGKGSHKVDHVLVDGNPILHNILRTIPNHELSPQHQFSTRLFPLLHKIVNKYEPSQSMFVALDGPAPLAKMAEQRMRRSRGISTERNKKIRRGVDVDDVKPSVWLSRLALTPGTNTMNWIADCLHYWASEEAKSWPQTSFVVSGSESPGEGEVKLFKYINDICSKDESHNQRVLVLGGDSDLVLFCLMANNPPDIFLLRDLGHNVVLDINRLRDHIKSPFRDMPSHIASEATIDFCLLSLLHGNDYLPKIRFTPPLPVLWQEYIRIRRQGEERLYDPEKHRINLKALKQMNWPQETPSMNEKAMQESKGWAILCNIHVKWNTKAGKKVSAPDFISTQEDNVWRFEIKFGDKFWEGIGATLSLARAKASHNMLCSPDYIEEFIKVTNPVVGREVKQVVYKYVQSVPLHQRSYPVSDELRREAALHVSGGNSQPQGYNSKLAAEKYLYGLGWIMENLRGTCKDYSFFYPYESMNFSCLKTITEDWFYIPKPEHNLPLKPIQFAMALLPHNVTSDDTDIESDTRQSFHDYLHHDVAELSHQEPLMSLFQDKNGNTKEWHRPHMPEAVEQLRNMDLSQVKGSEKTRDFSPSFLFRQKRGTDPDEYVLNIHTPPKAKLFTNRKESVVCLSDENHDLSLRHPLNRYTMKHEEVLRRQRFAVHKRHFSTITRVCHLMRR</sequence>
<evidence type="ECO:0000256" key="1">
    <source>
        <dbReference type="ARBA" id="ARBA00038299"/>
    </source>
</evidence>
<dbReference type="Proteomes" id="UP000241769">
    <property type="component" value="Unassembled WGS sequence"/>
</dbReference>
<accession>A0A2P6NDC2</accession>
<dbReference type="EMBL" id="MDYQ01000113">
    <property type="protein sequence ID" value="PRP81949.1"/>
    <property type="molecule type" value="Genomic_DNA"/>
</dbReference>
<feature type="domain" description="Xrn1 N-terminal" evidence="2">
    <location>
        <begin position="1"/>
        <end position="220"/>
    </location>
</feature>
<dbReference type="GO" id="GO:0005634">
    <property type="term" value="C:nucleus"/>
    <property type="evidence" value="ECO:0007669"/>
    <property type="project" value="TreeGrafter"/>
</dbReference>
<dbReference type="InterPro" id="IPR004859">
    <property type="entry name" value="Xrn1_N"/>
</dbReference>
<name>A0A2P6NDC2_9EUKA</name>
<dbReference type="GO" id="GO:0016075">
    <property type="term" value="P:rRNA catabolic process"/>
    <property type="evidence" value="ECO:0007669"/>
    <property type="project" value="TreeGrafter"/>
</dbReference>
<evidence type="ECO:0000313" key="3">
    <source>
        <dbReference type="EMBL" id="PRP81949.1"/>
    </source>
</evidence>
<comment type="caution">
    <text evidence="3">The sequence shown here is derived from an EMBL/GenBank/DDBJ whole genome shotgun (WGS) entry which is preliminary data.</text>
</comment>
<dbReference type="PANTHER" id="PTHR12341">
    <property type="entry name" value="5'-&gt;3' EXORIBONUCLEASE"/>
    <property type="match status" value="1"/>
</dbReference>
<evidence type="ECO:0000259" key="2">
    <source>
        <dbReference type="Pfam" id="PF03159"/>
    </source>
</evidence>
<keyword evidence="4" id="KW-1185">Reference proteome</keyword>
<protein>
    <recommendedName>
        <fullName evidence="2">Xrn1 N-terminal domain-containing protein</fullName>
    </recommendedName>
</protein>
<dbReference type="Pfam" id="PF03159">
    <property type="entry name" value="XRN_N"/>
    <property type="match status" value="1"/>
</dbReference>
<dbReference type="InParanoid" id="A0A2P6NDC2"/>
<comment type="similarity">
    <text evidence="1">Belongs to the 5'-3' exonuclease family.</text>
</comment>
<gene>
    <name evidence="3" type="ORF">PROFUN_10521</name>
</gene>
<dbReference type="GO" id="GO:0004534">
    <property type="term" value="F:5'-3' RNA exonuclease activity"/>
    <property type="evidence" value="ECO:0007669"/>
    <property type="project" value="TreeGrafter"/>
</dbReference>
<dbReference type="Gene3D" id="3.40.50.12390">
    <property type="match status" value="1"/>
</dbReference>
<organism evidence="3 4">
    <name type="scientific">Planoprotostelium fungivorum</name>
    <dbReference type="NCBI Taxonomy" id="1890364"/>
    <lineage>
        <taxon>Eukaryota</taxon>
        <taxon>Amoebozoa</taxon>
        <taxon>Evosea</taxon>
        <taxon>Variosea</taxon>
        <taxon>Cavosteliida</taxon>
        <taxon>Cavosteliaceae</taxon>
        <taxon>Planoprotostelium</taxon>
    </lineage>
</organism>
<dbReference type="STRING" id="1890364.A0A2P6NDC2"/>
<dbReference type="PANTHER" id="PTHR12341:SF7">
    <property type="entry name" value="5'-3' EXORIBONUCLEASE 1"/>
    <property type="match status" value="1"/>
</dbReference>